<comment type="caution">
    <text evidence="3">The sequence shown here is derived from an EMBL/GenBank/DDBJ whole genome shotgun (WGS) entry which is preliminary data.</text>
</comment>
<dbReference type="Proteomes" id="UP001219525">
    <property type="component" value="Unassembled WGS sequence"/>
</dbReference>
<dbReference type="EMBL" id="JARJCW010000001">
    <property type="protein sequence ID" value="KAJ7229980.1"/>
    <property type="molecule type" value="Genomic_DNA"/>
</dbReference>
<dbReference type="GO" id="GO:0051213">
    <property type="term" value="F:dioxygenase activity"/>
    <property type="evidence" value="ECO:0007669"/>
    <property type="project" value="InterPro"/>
</dbReference>
<dbReference type="GO" id="GO:0006307">
    <property type="term" value="P:DNA alkylation repair"/>
    <property type="evidence" value="ECO:0007669"/>
    <property type="project" value="InterPro"/>
</dbReference>
<evidence type="ECO:0000313" key="3">
    <source>
        <dbReference type="EMBL" id="KAJ7229980.1"/>
    </source>
</evidence>
<dbReference type="AlphaFoldDB" id="A0AAD6YUQ4"/>
<keyword evidence="4" id="KW-1185">Reference proteome</keyword>
<dbReference type="InterPro" id="IPR032854">
    <property type="entry name" value="ALKBH3"/>
</dbReference>
<dbReference type="SUPFAM" id="SSF51197">
    <property type="entry name" value="Clavaminate synthase-like"/>
    <property type="match status" value="1"/>
</dbReference>
<accession>A0AAD6YUQ4</accession>
<feature type="region of interest" description="Disordered" evidence="1">
    <location>
        <begin position="63"/>
        <end position="85"/>
    </location>
</feature>
<evidence type="ECO:0000313" key="4">
    <source>
        <dbReference type="Proteomes" id="UP001219525"/>
    </source>
</evidence>
<proteinExistence type="predicted"/>
<organism evidence="3 4">
    <name type="scientific">Mycena pura</name>
    <dbReference type="NCBI Taxonomy" id="153505"/>
    <lineage>
        <taxon>Eukaryota</taxon>
        <taxon>Fungi</taxon>
        <taxon>Dikarya</taxon>
        <taxon>Basidiomycota</taxon>
        <taxon>Agaricomycotina</taxon>
        <taxon>Agaricomycetes</taxon>
        <taxon>Agaricomycetidae</taxon>
        <taxon>Agaricales</taxon>
        <taxon>Marasmiineae</taxon>
        <taxon>Mycenaceae</taxon>
        <taxon>Mycena</taxon>
    </lineage>
</organism>
<reference evidence="3" key="1">
    <citation type="submission" date="2023-03" db="EMBL/GenBank/DDBJ databases">
        <title>Massive genome expansion in bonnet fungi (Mycena s.s.) driven by repeated elements and novel gene families across ecological guilds.</title>
        <authorList>
            <consortium name="Lawrence Berkeley National Laboratory"/>
            <person name="Harder C.B."/>
            <person name="Miyauchi S."/>
            <person name="Viragh M."/>
            <person name="Kuo A."/>
            <person name="Thoen E."/>
            <person name="Andreopoulos B."/>
            <person name="Lu D."/>
            <person name="Skrede I."/>
            <person name="Drula E."/>
            <person name="Henrissat B."/>
            <person name="Morin E."/>
            <person name="Kohler A."/>
            <person name="Barry K."/>
            <person name="LaButti K."/>
            <person name="Morin E."/>
            <person name="Salamov A."/>
            <person name="Lipzen A."/>
            <person name="Mereny Z."/>
            <person name="Hegedus B."/>
            <person name="Baldrian P."/>
            <person name="Stursova M."/>
            <person name="Weitz H."/>
            <person name="Taylor A."/>
            <person name="Grigoriev I.V."/>
            <person name="Nagy L.G."/>
            <person name="Martin F."/>
            <person name="Kauserud H."/>
        </authorList>
    </citation>
    <scope>NUCLEOTIDE SEQUENCE</scope>
    <source>
        <strain evidence="3">9144</strain>
    </source>
</reference>
<name>A0AAD6YUQ4_9AGAR</name>
<protein>
    <recommendedName>
        <fullName evidence="2">Alpha-ketoglutarate-dependent dioxygenase AlkB-like domain-containing protein</fullName>
    </recommendedName>
</protein>
<dbReference type="InterPro" id="IPR037151">
    <property type="entry name" value="AlkB-like_sf"/>
</dbReference>
<evidence type="ECO:0000256" key="1">
    <source>
        <dbReference type="SAM" id="MobiDB-lite"/>
    </source>
</evidence>
<sequence>MTLRLKKHRAHGPHGADDAADATADTNARSGAQPPPHPTQRIPLPHNSMFVMGPATNTKWLHGIPHDKRPAAAKSPAETFQGGERINQMRIWGQGARGKTADAAGLVTHGEKESTDLLIAFGAENQMTEFDWDEYYGAGFDVVSFTTKEDK</sequence>
<dbReference type="Pfam" id="PF13532">
    <property type="entry name" value="2OG-FeII_Oxy_2"/>
    <property type="match status" value="1"/>
</dbReference>
<feature type="domain" description="Alpha-ketoglutarate-dependent dioxygenase AlkB-like" evidence="2">
    <location>
        <begin position="31"/>
        <end position="87"/>
    </location>
</feature>
<dbReference type="PANTHER" id="PTHR31212:SF5">
    <property type="entry name" value="ISOCHORISMATASE FAMILY PROTEIN FAMILY (AFU_ORTHOLOGUE AFUA_3G14500)"/>
    <property type="match status" value="1"/>
</dbReference>
<feature type="region of interest" description="Disordered" evidence="1">
    <location>
        <begin position="1"/>
        <end position="44"/>
    </location>
</feature>
<dbReference type="InterPro" id="IPR027450">
    <property type="entry name" value="AlkB-like"/>
</dbReference>
<gene>
    <name evidence="3" type="ORF">GGX14DRAFT_581726</name>
</gene>
<evidence type="ECO:0000259" key="2">
    <source>
        <dbReference type="Pfam" id="PF13532"/>
    </source>
</evidence>
<feature type="compositionally biased region" description="Basic residues" evidence="1">
    <location>
        <begin position="1"/>
        <end position="12"/>
    </location>
</feature>
<dbReference type="PANTHER" id="PTHR31212">
    <property type="entry name" value="ALPHA-KETOGLUTARATE-DEPENDENT DIOXYGENASE ALKB HOMOLOG 3"/>
    <property type="match status" value="1"/>
</dbReference>
<dbReference type="Gene3D" id="2.60.120.590">
    <property type="entry name" value="Alpha-ketoglutarate-dependent dioxygenase AlkB-like"/>
    <property type="match status" value="1"/>
</dbReference>